<dbReference type="PANTHER" id="PTHR31084">
    <property type="entry name" value="ALPHA-L-FUCOSIDASE 2"/>
    <property type="match status" value="1"/>
</dbReference>
<evidence type="ECO:0000313" key="5">
    <source>
        <dbReference type="Proteomes" id="UP000472372"/>
    </source>
</evidence>
<dbReference type="Pfam" id="PF22124">
    <property type="entry name" value="Glyco_hydro_95_cat"/>
    <property type="match status" value="1"/>
</dbReference>
<accession>A0A6S6VZ23</accession>
<dbReference type="InterPro" id="IPR054363">
    <property type="entry name" value="GH95_cat"/>
</dbReference>
<dbReference type="InterPro" id="IPR016518">
    <property type="entry name" value="Alpha-L-fucosidase"/>
</dbReference>
<dbReference type="EMBL" id="HG992980">
    <property type="protein sequence ID" value="CAE7030204.1"/>
    <property type="molecule type" value="Genomic_DNA"/>
</dbReference>
<dbReference type="PANTHER" id="PTHR31084:SF3">
    <property type="entry name" value="ALPHA-FUCOSIDASE A"/>
    <property type="match status" value="1"/>
</dbReference>
<feature type="domain" description="Alpha fucosidase A-like C-terminal" evidence="2">
    <location>
        <begin position="747"/>
        <end position="782"/>
    </location>
</feature>
<proteinExistence type="predicted"/>
<dbReference type="InterPro" id="IPR008928">
    <property type="entry name" value="6-hairpin_glycosidase_sf"/>
</dbReference>
<feature type="domain" description="Glycosyl hydrolase family 95 catalytic" evidence="3">
    <location>
        <begin position="313"/>
        <end position="729"/>
    </location>
</feature>
<organism evidence="4 5">
    <name type="scientific">Pyrenophora teres f. teres</name>
    <dbReference type="NCBI Taxonomy" id="97479"/>
    <lineage>
        <taxon>Eukaryota</taxon>
        <taxon>Fungi</taxon>
        <taxon>Dikarya</taxon>
        <taxon>Ascomycota</taxon>
        <taxon>Pezizomycotina</taxon>
        <taxon>Dothideomycetes</taxon>
        <taxon>Pleosporomycetidae</taxon>
        <taxon>Pleosporales</taxon>
        <taxon>Pleosporineae</taxon>
        <taxon>Pleosporaceae</taxon>
        <taxon>Pyrenophora</taxon>
    </lineage>
</organism>
<dbReference type="InterPro" id="IPR049053">
    <property type="entry name" value="AFCA-like_C"/>
</dbReference>
<keyword evidence="4" id="KW-0378">Hydrolase</keyword>
<dbReference type="Proteomes" id="UP000472372">
    <property type="component" value="Chromosome 4"/>
</dbReference>
<dbReference type="InterPro" id="IPR027414">
    <property type="entry name" value="GH95_N_dom"/>
</dbReference>
<dbReference type="Gene3D" id="1.50.10.10">
    <property type="match status" value="1"/>
</dbReference>
<reference evidence="4" key="1">
    <citation type="submission" date="2021-02" db="EMBL/GenBank/DDBJ databases">
        <authorList>
            <person name="Syme A R."/>
            <person name="Syme A R."/>
            <person name="Moolhuijzen P."/>
        </authorList>
    </citation>
    <scope>NUCLEOTIDE SEQUENCE</scope>
    <source>
        <strain evidence="4">W1-1</strain>
    </source>
</reference>
<gene>
    <name evidence="4" type="ORF">PTTW11_04443</name>
</gene>
<dbReference type="PIRSF" id="PIRSF007663">
    <property type="entry name" value="UCP007663"/>
    <property type="match status" value="1"/>
</dbReference>
<sequence>MPPKLSLFACFLAPLIQSASGKTLWSTSPADARDIYRTTYPLGNGRLGAMPVGPAAAETLTLNLDSLWSGGPFNISNYTGGNPHTSIASALPGIRDWIFINGTGNVSALLGSNDNYGSYQVLGNLTVKIPSLESSIISNYTRELDISTGIHTTTFTANGNQLETTGFCSFPDQVCVYTVQSTGAGDIPPLEVTLDNVLVLPQLQNVTCVDRNSTQPAYLRLRGVTQLGPPEGMRYDSIARVVSNAKIDMSCNHNAGLLSIAPRSGAKSVSIVVGAGTNYDAKKGRAEHNYSFRGEDPAPIVEVTTLKAAAKTLDQLRSRHVDDFTALTGLFELSLPDPLNSSQTQTSELVNRYTVNNTGGDPYLESLLMENSRYLFISSSRPGSLPPNLQGRWSEGLETDWSADYHANINIQMNHWTADQTGLTDLQSPLWDYMADTWMPRGAETALLEYNAPGWVVHNEMNIFGHTAMKSAAEWANYPISAAWMMQHVFDHWDYSRNATWLRTQAYPMLKGVATFWLNQLQPDLYYNDNSLVVNPCNSPEHGQTTFGCAHYQQLIHQVFHSILAVQPTVADPDTSFLTTLTSSLARLDTGFHIGSFAQIKEWKIPDSFGYEPANDTHRHLSELVGWHPGFSLSGLQSGYSNSTIHSAVRHKLIARGPGKGKDGNSAWAKVWRSACWARLNDTQHAYWELRFAIDTNWAPNGLSMYYGDKIPFQIDANFGFGGAVLSMLVVDLPVAAEVHGEGARTVVLGPAIPESWAGGRVRGLRVRGGGVVDFGWDGRGVVEWVEVRGGAMKGVRLVNKEGRVLFGSAV</sequence>
<dbReference type="Pfam" id="PF14498">
    <property type="entry name" value="Glyco_hyd_65N_2"/>
    <property type="match status" value="1"/>
</dbReference>
<dbReference type="InterPro" id="IPR012341">
    <property type="entry name" value="6hp_glycosidase-like_sf"/>
</dbReference>
<protein>
    <submittedName>
        <fullName evidence="4">Glycoside hydrolase family 95 protein</fullName>
    </submittedName>
</protein>
<evidence type="ECO:0000259" key="2">
    <source>
        <dbReference type="Pfam" id="PF21307"/>
    </source>
</evidence>
<dbReference type="Pfam" id="PF21307">
    <property type="entry name" value="Glyco_hydro_95_C"/>
    <property type="match status" value="1"/>
</dbReference>
<evidence type="ECO:0000313" key="4">
    <source>
        <dbReference type="EMBL" id="CAE7030204.1"/>
    </source>
</evidence>
<feature type="domain" description="Glycosyl hydrolase family 95 N-terminal" evidence="1">
    <location>
        <begin position="24"/>
        <end position="281"/>
    </location>
</feature>
<evidence type="ECO:0000259" key="3">
    <source>
        <dbReference type="Pfam" id="PF22124"/>
    </source>
</evidence>
<dbReference type="AlphaFoldDB" id="A0A6S6VZ23"/>
<dbReference type="GO" id="GO:0004560">
    <property type="term" value="F:alpha-L-fucosidase activity"/>
    <property type="evidence" value="ECO:0007669"/>
    <property type="project" value="InterPro"/>
</dbReference>
<dbReference type="SUPFAM" id="SSF48208">
    <property type="entry name" value="Six-hairpin glycosidases"/>
    <property type="match status" value="1"/>
</dbReference>
<name>A0A6S6VZ23_9PLEO</name>
<dbReference type="GO" id="GO:0005975">
    <property type="term" value="P:carbohydrate metabolic process"/>
    <property type="evidence" value="ECO:0007669"/>
    <property type="project" value="InterPro"/>
</dbReference>
<evidence type="ECO:0000259" key="1">
    <source>
        <dbReference type="Pfam" id="PF14498"/>
    </source>
</evidence>